<dbReference type="EMBL" id="BLAL01000053">
    <property type="protein sequence ID" value="GES81118.1"/>
    <property type="molecule type" value="Genomic_DNA"/>
</dbReference>
<dbReference type="OrthoDB" id="2390206at2759"/>
<name>A0A8H3L8A3_9GLOM</name>
<dbReference type="Proteomes" id="UP000615446">
    <property type="component" value="Unassembled WGS sequence"/>
</dbReference>
<protein>
    <recommendedName>
        <fullName evidence="3">SAM domain-containing protein</fullName>
    </recommendedName>
</protein>
<dbReference type="SUPFAM" id="SSF47769">
    <property type="entry name" value="SAM/Pointed domain"/>
    <property type="match status" value="1"/>
</dbReference>
<comment type="caution">
    <text evidence="1">The sequence shown here is derived from an EMBL/GenBank/DDBJ whole genome shotgun (WGS) entry which is preliminary data.</text>
</comment>
<evidence type="ECO:0000313" key="2">
    <source>
        <dbReference type="Proteomes" id="UP000615446"/>
    </source>
</evidence>
<sequence length="196" mass="22791">MGNPMMADKAPNNIQEWSPKHVRNYLEKHMNGSDFKEDDINKLQDQDVNGWFFLRLTEEKLTRRNDPYELKPGPAERIMELVERLKEKQVEAPPVSVEVVTALEFEKYRESNGKELKKIHSDIDTAKADIDGFRSKCCLKRILMSEVISKIPDKLELPKEELGDELLEEPHELVSDSLVELASDSLDTLCWLLRYY</sequence>
<reference evidence="1" key="1">
    <citation type="submission" date="2019-10" db="EMBL/GenBank/DDBJ databases">
        <title>Conservation and host-specific expression of non-tandemly repeated heterogenous ribosome RNA gene in arbuscular mycorrhizal fungi.</title>
        <authorList>
            <person name="Maeda T."/>
            <person name="Kobayashi Y."/>
            <person name="Nakagawa T."/>
            <person name="Ezawa T."/>
            <person name="Yamaguchi K."/>
            <person name="Bino T."/>
            <person name="Nishimoto Y."/>
            <person name="Shigenobu S."/>
            <person name="Kawaguchi M."/>
        </authorList>
    </citation>
    <scope>NUCLEOTIDE SEQUENCE</scope>
    <source>
        <strain evidence="1">HR1</strain>
    </source>
</reference>
<evidence type="ECO:0000313" key="1">
    <source>
        <dbReference type="EMBL" id="GES81118.1"/>
    </source>
</evidence>
<dbReference type="Gene3D" id="1.10.150.50">
    <property type="entry name" value="Transcription Factor, Ets-1"/>
    <property type="match status" value="1"/>
</dbReference>
<dbReference type="InterPro" id="IPR013761">
    <property type="entry name" value="SAM/pointed_sf"/>
</dbReference>
<gene>
    <name evidence="1" type="ORF">RCL2_000838000</name>
</gene>
<dbReference type="AlphaFoldDB" id="A0A8H3L8A3"/>
<evidence type="ECO:0008006" key="3">
    <source>
        <dbReference type="Google" id="ProtNLM"/>
    </source>
</evidence>
<accession>A0A8H3L8A3</accession>
<proteinExistence type="predicted"/>
<organism evidence="1 2">
    <name type="scientific">Rhizophagus clarus</name>
    <dbReference type="NCBI Taxonomy" id="94130"/>
    <lineage>
        <taxon>Eukaryota</taxon>
        <taxon>Fungi</taxon>
        <taxon>Fungi incertae sedis</taxon>
        <taxon>Mucoromycota</taxon>
        <taxon>Glomeromycotina</taxon>
        <taxon>Glomeromycetes</taxon>
        <taxon>Glomerales</taxon>
        <taxon>Glomeraceae</taxon>
        <taxon>Rhizophagus</taxon>
    </lineage>
</organism>